<keyword evidence="4 7" id="KW-1133">Transmembrane helix</keyword>
<protein>
    <submittedName>
        <fullName evidence="10">ABC transporter ATP-binding protein</fullName>
    </submittedName>
</protein>
<keyword evidence="10" id="KW-0067">ATP-binding</keyword>
<dbReference type="PANTHER" id="PTHR30572">
    <property type="entry name" value="MEMBRANE COMPONENT OF TRANSPORTER-RELATED"/>
    <property type="match status" value="1"/>
</dbReference>
<dbReference type="AlphaFoldDB" id="A0A0B4E9S9"/>
<dbReference type="Proteomes" id="UP000031167">
    <property type="component" value="Unassembled WGS sequence"/>
</dbReference>
<feature type="domain" description="ABC3 transporter permease C-terminal" evidence="8">
    <location>
        <begin position="285"/>
        <end position="402"/>
    </location>
</feature>
<dbReference type="GO" id="GO:0005886">
    <property type="term" value="C:plasma membrane"/>
    <property type="evidence" value="ECO:0007669"/>
    <property type="project" value="UniProtKB-SubCell"/>
</dbReference>
<evidence type="ECO:0000256" key="7">
    <source>
        <dbReference type="SAM" id="Phobius"/>
    </source>
</evidence>
<keyword evidence="11" id="KW-1185">Reference proteome</keyword>
<feature type="transmembrane region" description="Helical" evidence="7">
    <location>
        <begin position="273"/>
        <end position="306"/>
    </location>
</feature>
<dbReference type="InterPro" id="IPR025857">
    <property type="entry name" value="MacB_PCD"/>
</dbReference>
<dbReference type="RefSeq" id="WP_039366717.1">
    <property type="nucleotide sequence ID" value="NZ_JWTA01000005.1"/>
</dbReference>
<evidence type="ECO:0000256" key="4">
    <source>
        <dbReference type="ARBA" id="ARBA00022989"/>
    </source>
</evidence>
<feature type="domain" description="MacB-like periplasmic core" evidence="9">
    <location>
        <begin position="21"/>
        <end position="236"/>
    </location>
</feature>
<dbReference type="GO" id="GO:0022857">
    <property type="term" value="F:transmembrane transporter activity"/>
    <property type="evidence" value="ECO:0007669"/>
    <property type="project" value="TreeGrafter"/>
</dbReference>
<organism evidence="10 11">
    <name type="scientific">Chryseobacterium taiwanense</name>
    <dbReference type="NCBI Taxonomy" id="363331"/>
    <lineage>
        <taxon>Bacteria</taxon>
        <taxon>Pseudomonadati</taxon>
        <taxon>Bacteroidota</taxon>
        <taxon>Flavobacteriia</taxon>
        <taxon>Flavobacteriales</taxon>
        <taxon>Weeksellaceae</taxon>
        <taxon>Chryseobacterium group</taxon>
        <taxon>Chryseobacterium</taxon>
    </lineage>
</organism>
<keyword evidence="10" id="KW-0547">Nucleotide-binding</keyword>
<evidence type="ECO:0000256" key="1">
    <source>
        <dbReference type="ARBA" id="ARBA00004651"/>
    </source>
</evidence>
<keyword evidence="3 7" id="KW-0812">Transmembrane</keyword>
<evidence type="ECO:0000256" key="6">
    <source>
        <dbReference type="ARBA" id="ARBA00038076"/>
    </source>
</evidence>
<dbReference type="STRING" id="363331.RM51_06855"/>
<comment type="caution">
    <text evidence="10">The sequence shown here is derived from an EMBL/GenBank/DDBJ whole genome shotgun (WGS) entry which is preliminary data.</text>
</comment>
<dbReference type="InterPro" id="IPR003838">
    <property type="entry name" value="ABC3_permease_C"/>
</dbReference>
<name>A0A0B4E9S9_9FLAO</name>
<feature type="transmembrane region" description="Helical" evidence="7">
    <location>
        <begin position="21"/>
        <end position="41"/>
    </location>
</feature>
<keyword evidence="2" id="KW-1003">Cell membrane</keyword>
<feature type="transmembrane region" description="Helical" evidence="7">
    <location>
        <begin position="326"/>
        <end position="355"/>
    </location>
</feature>
<evidence type="ECO:0000313" key="11">
    <source>
        <dbReference type="Proteomes" id="UP000031167"/>
    </source>
</evidence>
<dbReference type="EMBL" id="JWTA01000005">
    <property type="protein sequence ID" value="KIC63393.1"/>
    <property type="molecule type" value="Genomic_DNA"/>
</dbReference>
<accession>A0A0B4E9S9</accession>
<evidence type="ECO:0000259" key="8">
    <source>
        <dbReference type="Pfam" id="PF02687"/>
    </source>
</evidence>
<sequence>MFDLDRWQEIFSSIRSNVLRTVLSGFTVALGLFIFIVLFGIGKGLQNAFTEGFARDAQNLISIFTGKTTIAYKGLQSDRTITMNNDDYDFLVGTDKEKVGYSTPRYTANLMVKYGKESGSYQINGADTEEKYIENRKILEGRYLTPMDLQRKQNVAVIGRMVQRDLIKNGSPVGKDLDINGTMFKVVGVFSDDGGDWDERHITIPISTLQQMKKGSDTVSTVYIAYNDKLTPQEAIKYGDELKDKLKARKSVSPDDENGVRIWNNAQNMNDTFMFMAVLTGIVGFIGLGTLIAGIIGISNIMVYIVKERTKEIGVRKAIGAKPKSIVALIVQESVVITVVSGFVGVGLGVLALSLIGTRLEEFFIKDPHVGWGDIFLAFLALVFSGFIAGFVPAYRASKIKPIEALRTE</sequence>
<dbReference type="PANTHER" id="PTHR30572:SF4">
    <property type="entry name" value="ABC TRANSPORTER PERMEASE YTRF"/>
    <property type="match status" value="1"/>
</dbReference>
<dbReference type="Pfam" id="PF02687">
    <property type="entry name" value="FtsX"/>
    <property type="match status" value="1"/>
</dbReference>
<proteinExistence type="inferred from homology"/>
<reference evidence="10 11" key="1">
    <citation type="submission" date="2014-12" db="EMBL/GenBank/DDBJ databases">
        <title>Genome sequencing of Chryseobacterium taiwanense TPW19.</title>
        <authorList>
            <person name="Tan P.W."/>
            <person name="Chan K.-G."/>
        </authorList>
    </citation>
    <scope>NUCLEOTIDE SEQUENCE [LARGE SCALE GENOMIC DNA]</scope>
    <source>
        <strain evidence="10 11">TPW19</strain>
    </source>
</reference>
<dbReference type="InterPro" id="IPR050250">
    <property type="entry name" value="Macrolide_Exporter_MacB"/>
</dbReference>
<dbReference type="OrthoDB" id="9770036at2"/>
<comment type="subcellular location">
    <subcellularLocation>
        <location evidence="1">Cell membrane</location>
        <topology evidence="1">Multi-pass membrane protein</topology>
    </subcellularLocation>
</comment>
<dbReference type="Pfam" id="PF12704">
    <property type="entry name" value="MacB_PCD"/>
    <property type="match status" value="1"/>
</dbReference>
<feature type="transmembrane region" description="Helical" evidence="7">
    <location>
        <begin position="375"/>
        <end position="395"/>
    </location>
</feature>
<evidence type="ECO:0000256" key="2">
    <source>
        <dbReference type="ARBA" id="ARBA00022475"/>
    </source>
</evidence>
<evidence type="ECO:0000259" key="9">
    <source>
        <dbReference type="Pfam" id="PF12704"/>
    </source>
</evidence>
<keyword evidence="5 7" id="KW-0472">Membrane</keyword>
<evidence type="ECO:0000256" key="5">
    <source>
        <dbReference type="ARBA" id="ARBA00023136"/>
    </source>
</evidence>
<dbReference type="GO" id="GO:0005524">
    <property type="term" value="F:ATP binding"/>
    <property type="evidence" value="ECO:0007669"/>
    <property type="project" value="UniProtKB-KW"/>
</dbReference>
<comment type="similarity">
    <text evidence="6">Belongs to the ABC-4 integral membrane protein family.</text>
</comment>
<evidence type="ECO:0000313" key="10">
    <source>
        <dbReference type="EMBL" id="KIC63393.1"/>
    </source>
</evidence>
<gene>
    <name evidence="10" type="ORF">RM51_06855</name>
</gene>
<evidence type="ECO:0000256" key="3">
    <source>
        <dbReference type="ARBA" id="ARBA00022692"/>
    </source>
</evidence>